<protein>
    <recommendedName>
        <fullName evidence="3">DUF3024 domain-containing protein</fullName>
    </recommendedName>
</protein>
<evidence type="ECO:0000313" key="1">
    <source>
        <dbReference type="EMBL" id="CAH0530035.1"/>
    </source>
</evidence>
<dbReference type="InterPro" id="IPR021388">
    <property type="entry name" value="DUF3024"/>
</dbReference>
<sequence>MTLIQMSQCRLERSAQTVCNNRNQNVAVEFGKSLFEMKPNCVVFSKASYLLDSTNPDYILPVAKVEFDDQLKQWRLSIYQENSASLWDAYPPLPTSTDLAQIMKMIEEDPSDDFW</sequence>
<dbReference type="EMBL" id="CAKLCM010000003">
    <property type="protein sequence ID" value="CAH0530035.1"/>
    <property type="molecule type" value="Genomic_DNA"/>
</dbReference>
<name>A0ABM8ZN70_9VIBR</name>
<accession>A0ABM8ZN70</accession>
<gene>
    <name evidence="1" type="ORF">VHP8226_03762</name>
</gene>
<organism evidence="1 2">
    <name type="scientific">Vibrio hippocampi</name>
    <dbReference type="NCBI Taxonomy" id="654686"/>
    <lineage>
        <taxon>Bacteria</taxon>
        <taxon>Pseudomonadati</taxon>
        <taxon>Pseudomonadota</taxon>
        <taxon>Gammaproteobacteria</taxon>
        <taxon>Vibrionales</taxon>
        <taxon>Vibrionaceae</taxon>
        <taxon>Vibrio</taxon>
    </lineage>
</organism>
<dbReference type="RefSeq" id="WP_237486556.1">
    <property type="nucleotide sequence ID" value="NZ_CAKLCM010000003.1"/>
</dbReference>
<keyword evidence="2" id="KW-1185">Reference proteome</keyword>
<evidence type="ECO:0000313" key="2">
    <source>
        <dbReference type="Proteomes" id="UP000838160"/>
    </source>
</evidence>
<dbReference type="Pfam" id="PF11225">
    <property type="entry name" value="DUF3024"/>
    <property type="match status" value="1"/>
</dbReference>
<comment type="caution">
    <text evidence="1">The sequence shown here is derived from an EMBL/GenBank/DDBJ whole genome shotgun (WGS) entry which is preliminary data.</text>
</comment>
<dbReference type="Proteomes" id="UP000838160">
    <property type="component" value="Unassembled WGS sequence"/>
</dbReference>
<reference evidence="1" key="1">
    <citation type="submission" date="2021-12" db="EMBL/GenBank/DDBJ databases">
        <authorList>
            <person name="Rodrigo-Torres L."/>
            <person name="Arahal R. D."/>
            <person name="Lucena T."/>
        </authorList>
    </citation>
    <scope>NUCLEOTIDE SEQUENCE</scope>
    <source>
        <strain evidence="1">CECT 8226</strain>
    </source>
</reference>
<proteinExistence type="predicted"/>
<evidence type="ECO:0008006" key="3">
    <source>
        <dbReference type="Google" id="ProtNLM"/>
    </source>
</evidence>